<dbReference type="SUPFAM" id="SSF55120">
    <property type="entry name" value="Pseudouridine synthase"/>
    <property type="match status" value="1"/>
</dbReference>
<evidence type="ECO:0000256" key="1">
    <source>
        <dbReference type="ARBA" id="ARBA00007953"/>
    </source>
</evidence>
<dbReference type="GO" id="GO:0001522">
    <property type="term" value="P:pseudouridine synthesis"/>
    <property type="evidence" value="ECO:0007669"/>
    <property type="project" value="InterPro"/>
</dbReference>
<evidence type="ECO:0000256" key="3">
    <source>
        <dbReference type="ARBA" id="ARBA00023235"/>
    </source>
</evidence>
<reference evidence="5" key="1">
    <citation type="submission" date="2019-03" db="EMBL/GenBank/DDBJ databases">
        <title>Long read genome sequence of the mycoparasitic Pythium oligandrum ATCC 38472 isolated from sugarbeet rhizosphere.</title>
        <authorList>
            <person name="Gaulin E."/>
        </authorList>
    </citation>
    <scope>NUCLEOTIDE SEQUENCE</scope>
    <source>
        <strain evidence="5">ATCC 38472_TT</strain>
    </source>
</reference>
<dbReference type="NCBIfam" id="TIGR00094">
    <property type="entry name" value="tRNA_TruD_broad"/>
    <property type="match status" value="1"/>
</dbReference>
<evidence type="ECO:0000313" key="6">
    <source>
        <dbReference type="Proteomes" id="UP000794436"/>
    </source>
</evidence>
<dbReference type="PROSITE" id="PS50984">
    <property type="entry name" value="TRUD"/>
    <property type="match status" value="1"/>
</dbReference>
<keyword evidence="3" id="KW-0413">Isomerase</keyword>
<feature type="domain" description="TRUD" evidence="4">
    <location>
        <begin position="387"/>
        <end position="607"/>
    </location>
</feature>
<comment type="caution">
    <text evidence="5">The sequence shown here is derived from an EMBL/GenBank/DDBJ whole genome shotgun (WGS) entry which is preliminary data.</text>
</comment>
<protein>
    <recommendedName>
        <fullName evidence="4">TRUD domain-containing protein</fullName>
    </recommendedName>
</protein>
<dbReference type="InterPro" id="IPR020103">
    <property type="entry name" value="PsdUridine_synth_cat_dom_sf"/>
</dbReference>
<dbReference type="Gene3D" id="3.30.2350.20">
    <property type="entry name" value="TruD, catalytic domain"/>
    <property type="match status" value="2"/>
</dbReference>
<evidence type="ECO:0000259" key="4">
    <source>
        <dbReference type="PROSITE" id="PS50984"/>
    </source>
</evidence>
<dbReference type="GO" id="GO:0008033">
    <property type="term" value="P:tRNA processing"/>
    <property type="evidence" value="ECO:0007669"/>
    <property type="project" value="UniProtKB-KW"/>
</dbReference>
<dbReference type="CDD" id="cd02576">
    <property type="entry name" value="PseudoU_synth_ScPUS7"/>
    <property type="match status" value="1"/>
</dbReference>
<gene>
    <name evidence="5" type="ORF">Poli38472_006377</name>
</gene>
<dbReference type="GO" id="GO:0003723">
    <property type="term" value="F:RNA binding"/>
    <property type="evidence" value="ECO:0007669"/>
    <property type="project" value="InterPro"/>
</dbReference>
<name>A0A8K1C5B6_PYTOL</name>
<sequence>MVDRVRMAAMDGTCVGISAYVGDAAWPSLGGVIKKRPEDFVVEEIARDGSIVGLEADEEPCIPTKEEREEAIRQMVNAKQSGKKRERLEFEEPAEGWQSELQRLLSTEQIEQLTLTTKEADRVCLLDAPEEFRDRIYLQVCIQHCFPGLDCKMHKPNDSSDNAESASNAQIQVSMDGLYKKFHLAGISTENCELLLRFVRKGAGDSSTANGVELIHDDSKEARTALHRQISKSSSLLRTRTETLDGVQRLVVHFSPQNTKKRKRSEPEPFVRFVLQKTNLEHFTCFERLSRLLKCPLSSFAYAGTKDKAAITYQEVTMQHVAPERLLALRDQKEATGIRVGNIKYAVEPLSLGSSTGNRFTIVVRDLDELPPNEDLENRVNSLLKRGFINYFGFQRVGLPTAPVRPCQIGEFMVAGKWEGAIRLMFTASNHDSPDIASIKNAFLKGGDGLDSLLKRIPSSGMQAERSVLIGLKRFGVDSHESAVRNIPFARRVMYLHAYQSYLFNISASLRVTQHGIDSIVEGDLIRDPERGGEVVVATAERALALNSSEEAPLKFVVLPLVGPNVLLPSNEVGSRIQELMKEHGTASTLLSASSELKGTYRSLTEYPRDLTWSLSDSNETPALNLTFKLSSGSFATMCLRELLRTNM</sequence>
<dbReference type="InterPro" id="IPR011760">
    <property type="entry name" value="PsdUridine_synth_TruD_insert"/>
</dbReference>
<dbReference type="Proteomes" id="UP000794436">
    <property type="component" value="Unassembled WGS sequence"/>
</dbReference>
<dbReference type="PANTHER" id="PTHR13326">
    <property type="entry name" value="TRNA PSEUDOURIDINE SYNTHASE D"/>
    <property type="match status" value="1"/>
</dbReference>
<dbReference type="PROSITE" id="PS01268">
    <property type="entry name" value="UPF0024"/>
    <property type="match status" value="1"/>
</dbReference>
<dbReference type="InterPro" id="IPR020119">
    <property type="entry name" value="PsdUridine_synth_TruD_CS"/>
</dbReference>
<keyword evidence="6" id="KW-1185">Reference proteome</keyword>
<proteinExistence type="inferred from homology"/>
<dbReference type="InterPro" id="IPR001656">
    <property type="entry name" value="PsdUridine_synth_TruD"/>
</dbReference>
<evidence type="ECO:0000256" key="2">
    <source>
        <dbReference type="ARBA" id="ARBA00022694"/>
    </source>
</evidence>
<dbReference type="AlphaFoldDB" id="A0A8K1C5B6"/>
<dbReference type="OrthoDB" id="447290at2759"/>
<dbReference type="GO" id="GO:0009982">
    <property type="term" value="F:pseudouridine synthase activity"/>
    <property type="evidence" value="ECO:0007669"/>
    <property type="project" value="InterPro"/>
</dbReference>
<dbReference type="PIRSF" id="PIRSF037016">
    <property type="entry name" value="Pseudouridin_synth_euk_prd"/>
    <property type="match status" value="1"/>
</dbReference>
<dbReference type="PANTHER" id="PTHR13326:SF21">
    <property type="entry name" value="PSEUDOURIDYLATE SYNTHASE PUS7L"/>
    <property type="match status" value="1"/>
</dbReference>
<evidence type="ECO:0000313" key="5">
    <source>
        <dbReference type="EMBL" id="TMW56367.1"/>
    </source>
</evidence>
<dbReference type="EMBL" id="SPLM01000145">
    <property type="protein sequence ID" value="TMW56367.1"/>
    <property type="molecule type" value="Genomic_DNA"/>
</dbReference>
<accession>A0A8K1C5B6</accession>
<keyword evidence="2" id="KW-0819">tRNA processing</keyword>
<organism evidence="5 6">
    <name type="scientific">Pythium oligandrum</name>
    <name type="common">Mycoparasitic fungus</name>
    <dbReference type="NCBI Taxonomy" id="41045"/>
    <lineage>
        <taxon>Eukaryota</taxon>
        <taxon>Sar</taxon>
        <taxon>Stramenopiles</taxon>
        <taxon>Oomycota</taxon>
        <taxon>Peronosporomycetes</taxon>
        <taxon>Pythiales</taxon>
        <taxon>Pythiaceae</taxon>
        <taxon>Pythium</taxon>
    </lineage>
</organism>
<dbReference type="InterPro" id="IPR042214">
    <property type="entry name" value="TruD_catalytic"/>
</dbReference>
<dbReference type="GO" id="GO:0005634">
    <property type="term" value="C:nucleus"/>
    <property type="evidence" value="ECO:0007669"/>
    <property type="project" value="TreeGrafter"/>
</dbReference>
<dbReference type="Pfam" id="PF01142">
    <property type="entry name" value="TruD"/>
    <property type="match status" value="1"/>
</dbReference>
<comment type="similarity">
    <text evidence="1">Belongs to the pseudouridine synthase TruD family.</text>
</comment>